<accession>A0A317SJ86</accession>
<evidence type="ECO:0000313" key="1">
    <source>
        <dbReference type="EMBL" id="PWW74495.1"/>
    </source>
</evidence>
<dbReference type="AlphaFoldDB" id="A0A317SJ86"/>
<proteinExistence type="predicted"/>
<sequence>MPESVSMGLHVTSSQQNKALAVELTIKIKAHEVMWDWTLLADLFLGPITLTETLGNRWRHARHELGFHNFSDTTLVSDESKQRTGCAERSICILNIEDPAACSSSRGLLESQL</sequence>
<gene>
    <name evidence="1" type="ORF">C7212DRAFT_345878</name>
</gene>
<dbReference type="Proteomes" id="UP000246991">
    <property type="component" value="Unassembled WGS sequence"/>
</dbReference>
<comment type="caution">
    <text evidence="1">The sequence shown here is derived from an EMBL/GenBank/DDBJ whole genome shotgun (WGS) entry which is preliminary data.</text>
</comment>
<protein>
    <submittedName>
        <fullName evidence="1">Uncharacterized protein</fullName>
    </submittedName>
</protein>
<reference evidence="1 2" key="1">
    <citation type="submission" date="2018-03" db="EMBL/GenBank/DDBJ databases">
        <title>Genomes of Pezizomycetes fungi and the evolution of truffles.</title>
        <authorList>
            <person name="Murat C."/>
            <person name="Payen T."/>
            <person name="Noel B."/>
            <person name="Kuo A."/>
            <person name="Martin F.M."/>
        </authorList>
    </citation>
    <scope>NUCLEOTIDE SEQUENCE [LARGE SCALE GENOMIC DNA]</scope>
    <source>
        <strain evidence="1">091103-1</strain>
    </source>
</reference>
<organism evidence="1 2">
    <name type="scientific">Tuber magnatum</name>
    <name type="common">white Piedmont truffle</name>
    <dbReference type="NCBI Taxonomy" id="42249"/>
    <lineage>
        <taxon>Eukaryota</taxon>
        <taxon>Fungi</taxon>
        <taxon>Dikarya</taxon>
        <taxon>Ascomycota</taxon>
        <taxon>Pezizomycotina</taxon>
        <taxon>Pezizomycetes</taxon>
        <taxon>Pezizales</taxon>
        <taxon>Tuberaceae</taxon>
        <taxon>Tuber</taxon>
    </lineage>
</organism>
<keyword evidence="2" id="KW-1185">Reference proteome</keyword>
<evidence type="ECO:0000313" key="2">
    <source>
        <dbReference type="Proteomes" id="UP000246991"/>
    </source>
</evidence>
<name>A0A317SJ86_9PEZI</name>
<dbReference type="EMBL" id="PYWC01000060">
    <property type="protein sequence ID" value="PWW74495.1"/>
    <property type="molecule type" value="Genomic_DNA"/>
</dbReference>